<proteinExistence type="predicted"/>
<dbReference type="AlphaFoldDB" id="A0A495AAF3"/>
<dbReference type="EMBL" id="PNJG02000001">
    <property type="protein sequence ID" value="RKQ36420.1"/>
    <property type="molecule type" value="Genomic_DNA"/>
</dbReference>
<evidence type="ECO:0000313" key="4">
    <source>
        <dbReference type="Proteomes" id="UP000249516"/>
    </source>
</evidence>
<evidence type="ECO:0000256" key="1">
    <source>
        <dbReference type="SAM" id="MobiDB-lite"/>
    </source>
</evidence>
<sequence>MARLGLVGFFGWGNYGDELFLEQWKTSLGRHHDVAVVHDQLTAPYFSRRATDIAEEFDALVIGGGDLVIPNKISPLYWNRAWLQRPVYISGVGVPTWVKYKAPDVIERLRTFFQHSNVRYISARDEESAQWIRHVLQPRISVRVHADLAFNLTMPPAHRYDTPTVGINLRTHRADSDPTQLLRVCETMQERGYDVVNLVLGTGRTRAADIEVARKFPFKDQIILESEDIDQLSSWIGGLEFLLSNKFHGTVAATMYGVSSVVLSATTKSRNLYSRLDRRHLLSSNEDPHLLPKAELAQVPVSDMAVRILEAEANAAVRDLQRLIDTDFPRRGPLTGAPMQGAPAEGSSAEGVRSA</sequence>
<feature type="region of interest" description="Disordered" evidence="1">
    <location>
        <begin position="329"/>
        <end position="355"/>
    </location>
</feature>
<dbReference type="GO" id="GO:0016740">
    <property type="term" value="F:transferase activity"/>
    <property type="evidence" value="ECO:0007669"/>
    <property type="project" value="UniProtKB-KW"/>
</dbReference>
<feature type="domain" description="Polysaccharide pyruvyl transferase" evidence="2">
    <location>
        <begin position="14"/>
        <end position="264"/>
    </location>
</feature>
<keyword evidence="4" id="KW-1185">Reference proteome</keyword>
<reference evidence="3 4" key="1">
    <citation type="submission" date="2018-10" db="EMBL/GenBank/DDBJ databases">
        <title>Kocuria tytouropygialis sp. nov., isolated from the uropygial gland of an American barn owl (Tyto furcata).</title>
        <authorList>
            <person name="Braun M.S."/>
            <person name="Wang E."/>
            <person name="Zimmermann S."/>
            <person name="Wagner H."/>
            <person name="Wink M."/>
        </authorList>
    </citation>
    <scope>NUCLEOTIDE SEQUENCE [LARGE SCALE GENOMIC DNA]</scope>
    <source>
        <strain evidence="3 4">442</strain>
    </source>
</reference>
<name>A0A495AAF3_9MICC</name>
<organism evidence="3 4">
    <name type="scientific">Kocuria tytonis</name>
    <dbReference type="NCBI Taxonomy" id="2054280"/>
    <lineage>
        <taxon>Bacteria</taxon>
        <taxon>Bacillati</taxon>
        <taxon>Actinomycetota</taxon>
        <taxon>Actinomycetes</taxon>
        <taxon>Micrococcales</taxon>
        <taxon>Micrococcaceae</taxon>
        <taxon>Kocuria</taxon>
    </lineage>
</organism>
<dbReference type="RefSeq" id="WP_121029812.1">
    <property type="nucleotide sequence ID" value="NZ_PNJG02000001.1"/>
</dbReference>
<keyword evidence="3" id="KW-0808">Transferase</keyword>
<dbReference type="OrthoDB" id="3240130at2"/>
<gene>
    <name evidence="3" type="ORF">C1C97_001725</name>
</gene>
<dbReference type="InterPro" id="IPR007345">
    <property type="entry name" value="Polysacch_pyruvyl_Trfase"/>
</dbReference>
<evidence type="ECO:0000259" key="2">
    <source>
        <dbReference type="Pfam" id="PF04230"/>
    </source>
</evidence>
<dbReference type="PANTHER" id="PTHR36836">
    <property type="entry name" value="COLANIC ACID BIOSYNTHESIS PROTEIN WCAK"/>
    <property type="match status" value="1"/>
</dbReference>
<protein>
    <submittedName>
        <fullName evidence="3">Polysaccharide pyruvyl transferase family protein</fullName>
    </submittedName>
</protein>
<dbReference type="Proteomes" id="UP000249516">
    <property type="component" value="Unassembled WGS sequence"/>
</dbReference>
<dbReference type="Pfam" id="PF04230">
    <property type="entry name" value="PS_pyruv_trans"/>
    <property type="match status" value="1"/>
</dbReference>
<accession>A0A495AAF3</accession>
<dbReference type="PANTHER" id="PTHR36836:SF1">
    <property type="entry name" value="COLANIC ACID BIOSYNTHESIS PROTEIN WCAK"/>
    <property type="match status" value="1"/>
</dbReference>
<evidence type="ECO:0000313" key="3">
    <source>
        <dbReference type="EMBL" id="RKQ36420.1"/>
    </source>
</evidence>
<comment type="caution">
    <text evidence="3">The sequence shown here is derived from an EMBL/GenBank/DDBJ whole genome shotgun (WGS) entry which is preliminary data.</text>
</comment>